<dbReference type="Proteomes" id="UP000250140">
    <property type="component" value="Unassembled WGS sequence"/>
</dbReference>
<sequence length="578" mass="65987">MCEQLSQKVRNTLSHVHHTDRPSDWNPLVDMVRRWARLFMDLVEEIHQKGGALGEHENWGTKTVYSLLTYGMDETLDLLRPTLVGHWSEQTSNIFNQLEARVALHSQAVDLMLEYLRRESSRHTLYAQMEFNTTRKKWFDQKADLEARLKHDFQCTSRALLWTRSTVSQETSSTPSSSKFSISASEYFLQLLHIEATKSLFGFPVVALEVVMRVCIYLLETCAWVFHNLVNYPQLRTAGAGIREVAELMLGRLMFVFHSVGNDNWQFPTLDKLELCDLSIRDPLNNSEEPAQDLFSPDTRTFTQVTTEPASLVESQFPYILTPCVTEDEMEVIQPEHDYSARTAPAPLERRPDELMRLLTTFIDNTKPLSQQLWIPSCVKVFRDQSNHSGDFYIIVDQGVSVHKIIVNPETDEIVPEYAFRSDPPVLLLRQRGKDCELGFSTSVSEIGDLADFASIFFTDIYETYFPIIDSVSFGNRKGSWTFSHCSGQVWTVANKGPGNDSGQNLQGVDAKTSNLTLSPQRRDSVEPISGKIEASRILLFCSPYIFTIITPTDEGSYRPNRLQKGRRFYLAHPLLSE</sequence>
<evidence type="ECO:0000313" key="1">
    <source>
        <dbReference type="EMBL" id="OCL02045.1"/>
    </source>
</evidence>
<proteinExistence type="predicted"/>
<organism evidence="1 2">
    <name type="scientific">Glonium stellatum</name>
    <dbReference type="NCBI Taxonomy" id="574774"/>
    <lineage>
        <taxon>Eukaryota</taxon>
        <taxon>Fungi</taxon>
        <taxon>Dikarya</taxon>
        <taxon>Ascomycota</taxon>
        <taxon>Pezizomycotina</taxon>
        <taxon>Dothideomycetes</taxon>
        <taxon>Pleosporomycetidae</taxon>
        <taxon>Gloniales</taxon>
        <taxon>Gloniaceae</taxon>
        <taxon>Glonium</taxon>
    </lineage>
</organism>
<dbReference type="OrthoDB" id="5429287at2759"/>
<dbReference type="EMBL" id="KV751013">
    <property type="protein sequence ID" value="OCL02045.1"/>
    <property type="molecule type" value="Genomic_DNA"/>
</dbReference>
<protein>
    <submittedName>
        <fullName evidence="1">Uncharacterized protein</fullName>
    </submittedName>
</protein>
<gene>
    <name evidence="1" type="ORF">AOQ84DRAFT_369592</name>
</gene>
<name>A0A8E2JLR1_9PEZI</name>
<keyword evidence="2" id="KW-1185">Reference proteome</keyword>
<dbReference type="AlphaFoldDB" id="A0A8E2JLR1"/>
<reference evidence="1 2" key="1">
    <citation type="journal article" date="2016" name="Nat. Commun.">
        <title>Ectomycorrhizal ecology is imprinted in the genome of the dominant symbiotic fungus Cenococcum geophilum.</title>
        <authorList>
            <consortium name="DOE Joint Genome Institute"/>
            <person name="Peter M."/>
            <person name="Kohler A."/>
            <person name="Ohm R.A."/>
            <person name="Kuo A."/>
            <person name="Krutzmann J."/>
            <person name="Morin E."/>
            <person name="Arend M."/>
            <person name="Barry K.W."/>
            <person name="Binder M."/>
            <person name="Choi C."/>
            <person name="Clum A."/>
            <person name="Copeland A."/>
            <person name="Grisel N."/>
            <person name="Haridas S."/>
            <person name="Kipfer T."/>
            <person name="LaButti K."/>
            <person name="Lindquist E."/>
            <person name="Lipzen A."/>
            <person name="Maire R."/>
            <person name="Meier B."/>
            <person name="Mihaltcheva S."/>
            <person name="Molinier V."/>
            <person name="Murat C."/>
            <person name="Poggeler S."/>
            <person name="Quandt C.A."/>
            <person name="Sperisen C."/>
            <person name="Tritt A."/>
            <person name="Tisserant E."/>
            <person name="Crous P.W."/>
            <person name="Henrissat B."/>
            <person name="Nehls U."/>
            <person name="Egli S."/>
            <person name="Spatafora J.W."/>
            <person name="Grigoriev I.V."/>
            <person name="Martin F.M."/>
        </authorList>
    </citation>
    <scope>NUCLEOTIDE SEQUENCE [LARGE SCALE GENOMIC DNA]</scope>
    <source>
        <strain evidence="1 2">CBS 207.34</strain>
    </source>
</reference>
<evidence type="ECO:0000313" key="2">
    <source>
        <dbReference type="Proteomes" id="UP000250140"/>
    </source>
</evidence>
<accession>A0A8E2JLR1</accession>